<dbReference type="EMBL" id="JAGKQH010000014">
    <property type="protein sequence ID" value="KAG6582078.1"/>
    <property type="molecule type" value="Genomic_DNA"/>
</dbReference>
<sequence>MNRASSTVSSSLPRPWLLDRLRQRLSLIRPRFGDEATFPHPRNLSSSISEASRSLTVPQIKSATFSLFNEYYVTCGRLRLADSGRRSLSVMTAR</sequence>
<accession>A0AAV6MJX3</accession>
<feature type="non-terminal residue" evidence="1">
    <location>
        <position position="1"/>
    </location>
</feature>
<protein>
    <submittedName>
        <fullName evidence="1">Uncharacterized protein</fullName>
    </submittedName>
</protein>
<comment type="caution">
    <text evidence="1">The sequence shown here is derived from an EMBL/GenBank/DDBJ whole genome shotgun (WGS) entry which is preliminary data.</text>
</comment>
<gene>
    <name evidence="1" type="ORF">SDJN03_22080</name>
</gene>
<evidence type="ECO:0000313" key="2">
    <source>
        <dbReference type="Proteomes" id="UP000685013"/>
    </source>
</evidence>
<keyword evidence="2" id="KW-1185">Reference proteome</keyword>
<organism evidence="1 2">
    <name type="scientific">Cucurbita argyrosperma subsp. sororia</name>
    <dbReference type="NCBI Taxonomy" id="37648"/>
    <lineage>
        <taxon>Eukaryota</taxon>
        <taxon>Viridiplantae</taxon>
        <taxon>Streptophyta</taxon>
        <taxon>Embryophyta</taxon>
        <taxon>Tracheophyta</taxon>
        <taxon>Spermatophyta</taxon>
        <taxon>Magnoliopsida</taxon>
        <taxon>eudicotyledons</taxon>
        <taxon>Gunneridae</taxon>
        <taxon>Pentapetalae</taxon>
        <taxon>rosids</taxon>
        <taxon>fabids</taxon>
        <taxon>Cucurbitales</taxon>
        <taxon>Cucurbitaceae</taxon>
        <taxon>Cucurbiteae</taxon>
        <taxon>Cucurbita</taxon>
    </lineage>
</organism>
<dbReference type="Proteomes" id="UP000685013">
    <property type="component" value="Chromosome 14"/>
</dbReference>
<reference evidence="1 2" key="1">
    <citation type="journal article" date="2021" name="Hortic Res">
        <title>The domestication of Cucurbita argyrosperma as revealed by the genome of its wild relative.</title>
        <authorList>
            <person name="Barrera-Redondo J."/>
            <person name="Sanchez-de la Vega G."/>
            <person name="Aguirre-Liguori J.A."/>
            <person name="Castellanos-Morales G."/>
            <person name="Gutierrez-Guerrero Y.T."/>
            <person name="Aguirre-Dugua X."/>
            <person name="Aguirre-Planter E."/>
            <person name="Tenaillon M.I."/>
            <person name="Lira-Saade R."/>
            <person name="Eguiarte L.E."/>
        </authorList>
    </citation>
    <scope>NUCLEOTIDE SEQUENCE [LARGE SCALE GENOMIC DNA]</scope>
    <source>
        <strain evidence="1">JBR-2021</strain>
    </source>
</reference>
<evidence type="ECO:0000313" key="1">
    <source>
        <dbReference type="EMBL" id="KAG6582078.1"/>
    </source>
</evidence>
<proteinExistence type="predicted"/>
<dbReference type="AlphaFoldDB" id="A0AAV6MJX3"/>
<name>A0AAV6MJX3_9ROSI</name>